<organism evidence="1 2">
    <name type="scientific">Roseateles oligotrophus</name>
    <dbReference type="NCBI Taxonomy" id="1769250"/>
    <lineage>
        <taxon>Bacteria</taxon>
        <taxon>Pseudomonadati</taxon>
        <taxon>Pseudomonadota</taxon>
        <taxon>Betaproteobacteria</taxon>
        <taxon>Burkholderiales</taxon>
        <taxon>Sphaerotilaceae</taxon>
        <taxon>Roseateles</taxon>
    </lineage>
</organism>
<dbReference type="RefSeq" id="WP_263573372.1">
    <property type="nucleotide sequence ID" value="NZ_JAJIRN010000010.1"/>
</dbReference>
<sequence>MTQEINSLARTAMQRSMYSATPNSNFAADFRASFAQAKALMQDGEQEQAELALSQTLGQTQMESAERRALGVAAEFQFAALLDKAYAGNALDNPQAFLKSLSAGEMEQLRVQHGLADEIQIDGLSREGASNLLLPNGFSLDLNADGFEEVGLARTGHFPPRDAPDSFKTAWFAATEKMDEGQVMDYAFMMHTAVYGFGMGDAPAAPVNPVDQMSTYRDFVDNYLAAIKQSHGYMAPGQYERDNEFFERLAGLMHA</sequence>
<keyword evidence="2" id="KW-1185">Reference proteome</keyword>
<proteinExistence type="predicted"/>
<gene>
    <name evidence="1" type="ORF">LNV07_22080</name>
</gene>
<reference evidence="1 2" key="1">
    <citation type="submission" date="2021-11" db="EMBL/GenBank/DDBJ databases">
        <authorList>
            <person name="Liang Q."/>
            <person name="Mou H."/>
            <person name="Liu Z."/>
        </authorList>
    </citation>
    <scope>NUCLEOTIDE SEQUENCE [LARGE SCALE GENOMIC DNA]</scope>
    <source>
        <strain evidence="1 2">CHU3</strain>
    </source>
</reference>
<dbReference type="Proteomes" id="UP001209701">
    <property type="component" value="Unassembled WGS sequence"/>
</dbReference>
<name>A0ABT2YL53_9BURK</name>
<accession>A0ABT2YL53</accession>
<evidence type="ECO:0000313" key="2">
    <source>
        <dbReference type="Proteomes" id="UP001209701"/>
    </source>
</evidence>
<evidence type="ECO:0000313" key="1">
    <source>
        <dbReference type="EMBL" id="MCV2370784.1"/>
    </source>
</evidence>
<comment type="caution">
    <text evidence="1">The sequence shown here is derived from an EMBL/GenBank/DDBJ whole genome shotgun (WGS) entry which is preliminary data.</text>
</comment>
<protein>
    <submittedName>
        <fullName evidence="1">Uncharacterized protein</fullName>
    </submittedName>
</protein>
<dbReference type="EMBL" id="JAJIRN010000010">
    <property type="protein sequence ID" value="MCV2370784.1"/>
    <property type="molecule type" value="Genomic_DNA"/>
</dbReference>